<dbReference type="Pfam" id="PF02357">
    <property type="entry name" value="NusG"/>
    <property type="match status" value="1"/>
</dbReference>
<dbReference type="GO" id="GO:0006354">
    <property type="term" value="P:DNA-templated transcription elongation"/>
    <property type="evidence" value="ECO:0007669"/>
    <property type="project" value="InterPro"/>
</dbReference>
<evidence type="ECO:0000256" key="3">
    <source>
        <dbReference type="ARBA" id="ARBA00023163"/>
    </source>
</evidence>
<name>A0A023DXT2_9PROT</name>
<dbReference type="SMART" id="SM00739">
    <property type="entry name" value="KOW"/>
    <property type="match status" value="1"/>
</dbReference>
<dbReference type="PANTHER" id="PTHR30265">
    <property type="entry name" value="RHO-INTERACTING TRANSCRIPTION TERMINATION FACTOR NUSG"/>
    <property type="match status" value="1"/>
</dbReference>
<dbReference type="Proteomes" id="UP000024842">
    <property type="component" value="Unassembled WGS sequence"/>
</dbReference>
<accession>A0A023DXT2</accession>
<feature type="domain" description="KOW" evidence="4">
    <location>
        <begin position="143"/>
        <end position="170"/>
    </location>
</feature>
<organism evidence="5 6">
    <name type="scientific">Holospora elegans E1</name>
    <dbReference type="NCBI Taxonomy" id="1427503"/>
    <lineage>
        <taxon>Bacteria</taxon>
        <taxon>Pseudomonadati</taxon>
        <taxon>Pseudomonadota</taxon>
        <taxon>Alphaproteobacteria</taxon>
        <taxon>Holosporales</taxon>
        <taxon>Holosporaceae</taxon>
        <taxon>Holospora</taxon>
    </lineage>
</organism>
<dbReference type="AlphaFoldDB" id="A0A023DXT2"/>
<dbReference type="CDD" id="cd06091">
    <property type="entry name" value="KOW_NusG"/>
    <property type="match status" value="1"/>
</dbReference>
<evidence type="ECO:0000256" key="2">
    <source>
        <dbReference type="ARBA" id="ARBA00023015"/>
    </source>
</evidence>
<dbReference type="GO" id="GO:0005829">
    <property type="term" value="C:cytosol"/>
    <property type="evidence" value="ECO:0007669"/>
    <property type="project" value="TreeGrafter"/>
</dbReference>
<dbReference type="SUPFAM" id="SSF50104">
    <property type="entry name" value="Translation proteins SH3-like domain"/>
    <property type="match status" value="1"/>
</dbReference>
<evidence type="ECO:0000313" key="5">
    <source>
        <dbReference type="EMBL" id="GAJ46246.1"/>
    </source>
</evidence>
<protein>
    <submittedName>
        <fullName evidence="5">Transcription antitermination protein RfaH</fullName>
    </submittedName>
</protein>
<keyword evidence="3" id="KW-0804">Transcription</keyword>
<dbReference type="EMBL" id="BAUP01000073">
    <property type="protein sequence ID" value="GAJ46246.1"/>
    <property type="molecule type" value="Genomic_DNA"/>
</dbReference>
<dbReference type="GO" id="GO:0031564">
    <property type="term" value="P:transcription antitermination"/>
    <property type="evidence" value="ECO:0007669"/>
    <property type="project" value="UniProtKB-KW"/>
</dbReference>
<dbReference type="InterPro" id="IPR036735">
    <property type="entry name" value="NGN_dom_sf"/>
</dbReference>
<gene>
    <name evidence="5" type="ORF">HE1_00572</name>
</gene>
<dbReference type="STRING" id="1427503.HE1_00572"/>
<evidence type="ECO:0000259" key="4">
    <source>
        <dbReference type="SMART" id="SM00739"/>
    </source>
</evidence>
<evidence type="ECO:0000256" key="1">
    <source>
        <dbReference type="ARBA" id="ARBA00022814"/>
    </source>
</evidence>
<dbReference type="InterPro" id="IPR043425">
    <property type="entry name" value="NusG-like"/>
</dbReference>
<keyword evidence="6" id="KW-1185">Reference proteome</keyword>
<dbReference type="SUPFAM" id="SSF82679">
    <property type="entry name" value="N-utilization substance G protein NusG, N-terminal domain"/>
    <property type="match status" value="1"/>
</dbReference>
<proteinExistence type="predicted"/>
<dbReference type="Gene3D" id="3.30.70.940">
    <property type="entry name" value="NusG, N-terminal domain"/>
    <property type="match status" value="1"/>
</dbReference>
<keyword evidence="1" id="KW-0889">Transcription antitermination</keyword>
<dbReference type="PANTHER" id="PTHR30265:SF7">
    <property type="entry name" value="TRANSCRIPTION ANTITERMINATION PROTEIN RFAH"/>
    <property type="match status" value="1"/>
</dbReference>
<keyword evidence="2" id="KW-0805">Transcription regulation</keyword>
<dbReference type="InterPro" id="IPR005824">
    <property type="entry name" value="KOW"/>
</dbReference>
<dbReference type="InterPro" id="IPR006645">
    <property type="entry name" value="NGN-like_dom"/>
</dbReference>
<evidence type="ECO:0000313" key="6">
    <source>
        <dbReference type="Proteomes" id="UP000024842"/>
    </source>
</evidence>
<sequence length="196" mass="22712">MWLNYEKKYRIIASRVDFIFCVSCKEDFMNITWCVVHTQPLKESIAQKHLLDQGYEVYFPRFKKVCRHARRVEEKLVPLFPRYIFLGLDLNLVRWRSINGTRGVSYLLMCDALNPAQVEADVIYRLQEKEIGDGIVPISSLVNFVKGEKVRILEGAFADQTGIFQSIDDNSRAQVLLTFLGREIKMSLPVFSIEEG</sequence>
<comment type="caution">
    <text evidence="5">The sequence shown here is derived from an EMBL/GenBank/DDBJ whole genome shotgun (WGS) entry which is preliminary data.</text>
</comment>
<dbReference type="InterPro" id="IPR008991">
    <property type="entry name" value="Translation_prot_SH3-like_sf"/>
</dbReference>
<reference evidence="5 6" key="1">
    <citation type="journal article" date="2014" name="FEMS Microbiol. Lett.">
        <title>Draft genome sequences of three Holospora species (Holospora obtusa, Holospora undulata, and Holospora elegans), endonuclear symbiotic bacteria of the ciliate Paramecium caudatum.</title>
        <authorList>
            <person name="Dohra H."/>
            <person name="Tanaka K."/>
            <person name="Suzuki T."/>
            <person name="Fujishima M."/>
            <person name="Suzuki H."/>
        </authorList>
    </citation>
    <scope>NUCLEOTIDE SEQUENCE [LARGE SCALE GENOMIC DNA]</scope>
    <source>
        <strain evidence="5 6">E1</strain>
    </source>
</reference>